<evidence type="ECO:0000256" key="1">
    <source>
        <dbReference type="ARBA" id="ARBA00012513"/>
    </source>
</evidence>
<dbReference type="GO" id="GO:0005524">
    <property type="term" value="F:ATP binding"/>
    <property type="evidence" value="ECO:0007669"/>
    <property type="project" value="UniProtKB-UniRule"/>
</dbReference>
<keyword evidence="17" id="KW-1185">Reference proteome</keyword>
<keyword evidence="6 11" id="KW-0067">ATP-binding</keyword>
<evidence type="ECO:0000256" key="12">
    <source>
        <dbReference type="PROSITE-ProRule" id="PRU10141"/>
    </source>
</evidence>
<dbReference type="SUPFAM" id="SSF54495">
    <property type="entry name" value="UBC-like"/>
    <property type="match status" value="1"/>
</dbReference>
<evidence type="ECO:0000256" key="4">
    <source>
        <dbReference type="ARBA" id="ARBA00022741"/>
    </source>
</evidence>
<feature type="region of interest" description="Disordered" evidence="13">
    <location>
        <begin position="631"/>
        <end position="669"/>
    </location>
</feature>
<evidence type="ECO:0000313" key="16">
    <source>
        <dbReference type="EMBL" id="KAF7296547.1"/>
    </source>
</evidence>
<dbReference type="GO" id="GO:0005634">
    <property type="term" value="C:nucleus"/>
    <property type="evidence" value="ECO:0007669"/>
    <property type="project" value="TreeGrafter"/>
</dbReference>
<keyword evidence="4 11" id="KW-0547">Nucleotide-binding</keyword>
<comment type="similarity">
    <text evidence="7">Belongs to the protein kinase superfamily. Ser/Thr protein kinase family. GCN2 subfamily.</text>
</comment>
<evidence type="ECO:0000256" key="8">
    <source>
        <dbReference type="ARBA" id="ARBA00047899"/>
    </source>
</evidence>
<dbReference type="GO" id="GO:1990625">
    <property type="term" value="P:negative regulation of cytoplasmic translational initiation in response to stress"/>
    <property type="evidence" value="ECO:0007669"/>
    <property type="project" value="TreeGrafter"/>
</dbReference>
<feature type="region of interest" description="Disordered" evidence="13">
    <location>
        <begin position="178"/>
        <end position="213"/>
    </location>
</feature>
<keyword evidence="5" id="KW-0418">Kinase</keyword>
<dbReference type="InterPro" id="IPR036621">
    <property type="entry name" value="Anticodon-bd_dom_sf"/>
</dbReference>
<dbReference type="InterPro" id="IPR006575">
    <property type="entry name" value="RWD_dom"/>
</dbReference>
<dbReference type="PROSITE" id="PS00108">
    <property type="entry name" value="PROTEIN_KINASE_ST"/>
    <property type="match status" value="1"/>
</dbReference>
<sequence length="1600" mass="178930">MESSEDLQNNEFFALRTIYEDDFVEAPPRAWQGAHHLKECTICVRHPDDAHKDKVLFHLHVILPKTYPQKASPTLDIKKPILGLTSTQVASLNHLIQTEAKNSRGTELIFQIVTASQDWLEQNVVPPVDVPGSLANQMMLRALEEERIRKQQEADAAAQEHEARAKQTQQLEAEVRANAERQQLERERQYQARRRANSEATEVPLAGESPTESFSEPITVDGVEFSVVRIFHPRAERLGTTFTADPVCDDVHTSLPLSVYVVAFTSHYYITTQGKKKLKQVEADIQKLISIAHPNLLRVYAVKLTFPHTSGPPRLVVLHEAPPALTLRDVLEDCDSIKEGRALEYLVQILSGLNAVHVADTVHRGIAPDGIGIVNHTKTKVVKLMKVGFYTRLLDLDRSNPFGNASAEFDLESRIPEPWQFKDLKNESSLIYTRQRDIHDVGVVLLQMLLGIDVMDRYPDPFTAIRASTISPNLQKHAMTMLMPSPSSSSSKRNGNHISCISLLADLAEKPLTTAIPQAKSPLISSSFDLKTPMPYGSPEFEYFHGQTPLQHRQASRWKEDWEELELLGKGAFGSVVKARNKIDSRIYAVKKVRLRTGHSDNKIFREVNALSRLSHRFIVRYFTTWVEQAEGNSASASDTEESSTEDGMTNVPGKSSGRSPRIRRVSSSGDPFNFELELELEDPKGKGSSSSRGGFPSIHFSTNEDGEESPGSEEDSSEGSDDIDVAFVHSDSGGRNGLNGLNGGMHHLTPLNKPWYPIISRTMYIQMEFVEQQTLKERIDEGISEQEAWRLFQQILEALVYMSSLGILHRDIKLTNIFIDAKGDAKVGDFGLATSNLSAVEAIHTHGLHAPPMRLDAEMTLEVGTRLYIAPEVSSASRKRGPRNHAKADMYSLGIVFFEMNHKFNTGAERIAVIEGLRQPLVLFPTSWDARLTRQKEIITRLLDHDPDTRPTALELSQSTLLPSRIEDEYFKGALGMMVKPDSPHYQAVLSSLFTQSQPLSRRFLYDVETDPPEHASLNDVVQERLSYIFGLHGAVDMEPSLLMPVVGSSDAKKEATFVDRYGEIVALPANLLLPFARLAGRTNVTRIKRYHIANVYRESDVAGHPKSQKAALFDIISSDIKTGPLAASAEIIAVANNVLDSFPNLHENYEIQISHSSIVKVILERIPADLRVSVQDILAHSKSSNSQKRALMLKKGLLRSIADELEVVADTDEDVDALLTKLEKVSPTLTNLIRPLAEIVKETVQYANITGVARPIVFHPLMLGSYLTHFNDGVIIEVVRKNKPTDVLAAGGRYDALIVEQSTPGQKQDPVCAVALQIAVEKITIALAAYQTTTVRTLVKQERSFGFWSPRRCDVYVVSYQEGFLQDRLEVVAFLWQHNISADLMYEASTSEELEEHCRQEGILFSLYPRPRAGRREQVAFKVKSILKSTEYDVTRQELIGWLQQQISEQKRIDATTTGALRFSDVAAAHPAPNKEVAPASGVQMLLPVDMKKQRKQVKHIFMDRAFETGREIEGAVQAGMPILAVDVPPAVFDGMIKSEAWLTDDEVWKCLAGMFPVQQWAYAQQVREAALKRKAEGHVYILVFAVREERMQLLKLT</sequence>
<dbReference type="SUPFAM" id="SSF55681">
    <property type="entry name" value="Class II aaRS and biotin synthetases"/>
    <property type="match status" value="1"/>
</dbReference>
<evidence type="ECO:0000313" key="17">
    <source>
        <dbReference type="Proteomes" id="UP000613580"/>
    </source>
</evidence>
<feature type="domain" description="Protein kinase" evidence="14">
    <location>
        <begin position="214"/>
        <end position="524"/>
    </location>
</feature>
<comment type="caution">
    <text evidence="16">The sequence shown here is derived from an EMBL/GenBank/DDBJ whole genome shotgun (WGS) entry which is preliminary data.</text>
</comment>
<comment type="catalytic activity">
    <reaction evidence="8">
        <text>L-threonyl-[protein] + ATP = O-phospho-L-threonyl-[protein] + ADP + H(+)</text>
        <dbReference type="Rhea" id="RHEA:46608"/>
        <dbReference type="Rhea" id="RHEA-COMP:11060"/>
        <dbReference type="Rhea" id="RHEA-COMP:11605"/>
        <dbReference type="ChEBI" id="CHEBI:15378"/>
        <dbReference type="ChEBI" id="CHEBI:30013"/>
        <dbReference type="ChEBI" id="CHEBI:30616"/>
        <dbReference type="ChEBI" id="CHEBI:61977"/>
        <dbReference type="ChEBI" id="CHEBI:456216"/>
        <dbReference type="EC" id="2.7.11.1"/>
    </reaction>
</comment>
<dbReference type="Gene3D" id="3.40.50.800">
    <property type="entry name" value="Anticodon-binding domain"/>
    <property type="match status" value="1"/>
</dbReference>
<feature type="binding site" evidence="12">
    <location>
        <position position="592"/>
    </location>
    <ligand>
        <name>ATP</name>
        <dbReference type="ChEBI" id="CHEBI:30616"/>
    </ligand>
</feature>
<feature type="region of interest" description="Disordered" evidence="13">
    <location>
        <begin position="151"/>
        <end position="170"/>
    </location>
</feature>
<dbReference type="InterPro" id="IPR017441">
    <property type="entry name" value="Protein_kinase_ATP_BS"/>
</dbReference>
<dbReference type="InterPro" id="IPR050339">
    <property type="entry name" value="CC_SR_Kinase"/>
</dbReference>
<proteinExistence type="inferred from homology"/>
<feature type="active site" description="Proton acceptor" evidence="10">
    <location>
        <position position="812"/>
    </location>
</feature>
<dbReference type="Gene3D" id="3.10.110.10">
    <property type="entry name" value="Ubiquitin Conjugating Enzyme"/>
    <property type="match status" value="1"/>
</dbReference>
<evidence type="ECO:0000256" key="11">
    <source>
        <dbReference type="PIRSR" id="PIRSR000660-2"/>
    </source>
</evidence>
<dbReference type="SUPFAM" id="SSF56112">
    <property type="entry name" value="Protein kinase-like (PK-like)"/>
    <property type="match status" value="2"/>
</dbReference>
<feature type="domain" description="RWD" evidence="15">
    <location>
        <begin position="10"/>
        <end position="123"/>
    </location>
</feature>
<evidence type="ECO:0000256" key="10">
    <source>
        <dbReference type="PIRSR" id="PIRSR000660-1"/>
    </source>
</evidence>
<evidence type="ECO:0000259" key="15">
    <source>
        <dbReference type="PROSITE" id="PS50908"/>
    </source>
</evidence>
<dbReference type="InterPro" id="IPR011009">
    <property type="entry name" value="Kinase-like_dom_sf"/>
</dbReference>
<evidence type="ECO:0000256" key="5">
    <source>
        <dbReference type="ARBA" id="ARBA00022777"/>
    </source>
</evidence>
<evidence type="ECO:0000256" key="2">
    <source>
        <dbReference type="ARBA" id="ARBA00022527"/>
    </source>
</evidence>
<evidence type="ECO:0000256" key="7">
    <source>
        <dbReference type="ARBA" id="ARBA00037982"/>
    </source>
</evidence>
<dbReference type="PROSITE" id="PS50908">
    <property type="entry name" value="RWD"/>
    <property type="match status" value="1"/>
</dbReference>
<dbReference type="EC" id="2.7.11.1" evidence="1"/>
<feature type="region of interest" description="Disordered" evidence="13">
    <location>
        <begin position="682"/>
        <end position="730"/>
    </location>
</feature>
<dbReference type="PROSITE" id="PS50011">
    <property type="entry name" value="PROTEIN_KINASE_DOM"/>
    <property type="match status" value="2"/>
</dbReference>
<feature type="compositionally biased region" description="Acidic residues" evidence="13">
    <location>
        <begin position="705"/>
        <end position="725"/>
    </location>
</feature>
<feature type="binding site" evidence="11">
    <location>
        <position position="591"/>
    </location>
    <ligand>
        <name>ATP</name>
        <dbReference type="ChEBI" id="CHEBI:30616"/>
    </ligand>
</feature>
<dbReference type="PROSITE" id="PS00107">
    <property type="entry name" value="PROTEIN_KINASE_ATP"/>
    <property type="match status" value="1"/>
</dbReference>
<gene>
    <name evidence="16" type="ORF">HMN09_01061700</name>
</gene>
<dbReference type="EMBL" id="JACAZE010000016">
    <property type="protein sequence ID" value="KAF7296547.1"/>
    <property type="molecule type" value="Genomic_DNA"/>
</dbReference>
<dbReference type="SMART" id="SM00591">
    <property type="entry name" value="RWD"/>
    <property type="match status" value="1"/>
</dbReference>
<evidence type="ECO:0000256" key="9">
    <source>
        <dbReference type="ARBA" id="ARBA00048679"/>
    </source>
</evidence>
<dbReference type="InterPro" id="IPR041715">
    <property type="entry name" value="HisRS-like_core"/>
</dbReference>
<dbReference type="CDD" id="cd23823">
    <property type="entry name" value="RWD_GCN2"/>
    <property type="match status" value="1"/>
</dbReference>
<reference evidence="16" key="1">
    <citation type="submission" date="2020-05" db="EMBL/GenBank/DDBJ databases">
        <title>Mycena genomes resolve the evolution of fungal bioluminescence.</title>
        <authorList>
            <person name="Tsai I.J."/>
        </authorList>
    </citation>
    <scope>NUCLEOTIDE SEQUENCE</scope>
    <source>
        <strain evidence="16">110903Hualien_Pintung</strain>
    </source>
</reference>
<dbReference type="Proteomes" id="UP000613580">
    <property type="component" value="Unassembled WGS sequence"/>
</dbReference>
<dbReference type="Gene3D" id="1.10.510.10">
    <property type="entry name" value="Transferase(Phosphotransferase) domain 1"/>
    <property type="match status" value="2"/>
</dbReference>
<evidence type="ECO:0000256" key="6">
    <source>
        <dbReference type="ARBA" id="ARBA00022840"/>
    </source>
</evidence>
<dbReference type="InterPro" id="IPR045864">
    <property type="entry name" value="aa-tRNA-synth_II/BPL/LPL"/>
</dbReference>
<dbReference type="GO" id="GO:0004694">
    <property type="term" value="F:eukaryotic translation initiation factor 2alpha kinase activity"/>
    <property type="evidence" value="ECO:0007669"/>
    <property type="project" value="InterPro"/>
</dbReference>
<dbReference type="Pfam" id="PF13393">
    <property type="entry name" value="tRNA-synt_His"/>
    <property type="match status" value="1"/>
</dbReference>
<accession>A0A8H6SDZ5</accession>
<name>A0A8H6SDZ5_MYCCL</name>
<dbReference type="PANTHER" id="PTHR11042:SF136">
    <property type="entry name" value="EIF-2-ALPHA KINASE GCN2"/>
    <property type="match status" value="1"/>
</dbReference>
<dbReference type="SMART" id="SM00220">
    <property type="entry name" value="S_TKc"/>
    <property type="match status" value="1"/>
</dbReference>
<dbReference type="OrthoDB" id="341578at2759"/>
<dbReference type="Gene3D" id="3.30.200.20">
    <property type="entry name" value="Phosphorylase Kinase, domain 1"/>
    <property type="match status" value="1"/>
</dbReference>
<comment type="catalytic activity">
    <reaction evidence="9">
        <text>L-seryl-[protein] + ATP = O-phospho-L-seryl-[protein] + ADP + H(+)</text>
        <dbReference type="Rhea" id="RHEA:17989"/>
        <dbReference type="Rhea" id="RHEA-COMP:9863"/>
        <dbReference type="Rhea" id="RHEA-COMP:11604"/>
        <dbReference type="ChEBI" id="CHEBI:15378"/>
        <dbReference type="ChEBI" id="CHEBI:29999"/>
        <dbReference type="ChEBI" id="CHEBI:30616"/>
        <dbReference type="ChEBI" id="CHEBI:83421"/>
        <dbReference type="ChEBI" id="CHEBI:456216"/>
        <dbReference type="EC" id="2.7.11.1"/>
    </reaction>
</comment>
<dbReference type="Pfam" id="PF00069">
    <property type="entry name" value="Pkinase"/>
    <property type="match status" value="2"/>
</dbReference>
<dbReference type="Pfam" id="PF12745">
    <property type="entry name" value="HGTP_anticodon2"/>
    <property type="match status" value="1"/>
</dbReference>
<dbReference type="Gene3D" id="3.30.930.10">
    <property type="entry name" value="Bira Bifunctional Protein, Domain 2"/>
    <property type="match status" value="1"/>
</dbReference>
<organism evidence="16 17">
    <name type="scientific">Mycena chlorophos</name>
    <name type="common">Agaric fungus</name>
    <name type="synonym">Agaricus chlorophos</name>
    <dbReference type="NCBI Taxonomy" id="658473"/>
    <lineage>
        <taxon>Eukaryota</taxon>
        <taxon>Fungi</taxon>
        <taxon>Dikarya</taxon>
        <taxon>Basidiomycota</taxon>
        <taxon>Agaricomycotina</taxon>
        <taxon>Agaricomycetes</taxon>
        <taxon>Agaricomycetidae</taxon>
        <taxon>Agaricales</taxon>
        <taxon>Marasmiineae</taxon>
        <taxon>Mycenaceae</taxon>
        <taxon>Mycena</taxon>
    </lineage>
</organism>
<dbReference type="PANTHER" id="PTHR11042">
    <property type="entry name" value="EUKARYOTIC TRANSLATION INITIATION FACTOR 2-ALPHA KINASE EIF2-ALPHA KINASE -RELATED"/>
    <property type="match status" value="1"/>
</dbReference>
<dbReference type="GO" id="GO:0005829">
    <property type="term" value="C:cytosol"/>
    <property type="evidence" value="ECO:0007669"/>
    <property type="project" value="TreeGrafter"/>
</dbReference>
<keyword evidence="2" id="KW-0723">Serine/threonine-protein kinase</keyword>
<feature type="compositionally biased region" description="Basic and acidic residues" evidence="13">
    <location>
        <begin position="178"/>
        <end position="190"/>
    </location>
</feature>
<evidence type="ECO:0000256" key="13">
    <source>
        <dbReference type="SAM" id="MobiDB-lite"/>
    </source>
</evidence>
<evidence type="ECO:0000259" key="14">
    <source>
        <dbReference type="PROSITE" id="PS50011"/>
    </source>
</evidence>
<dbReference type="InterPro" id="IPR000719">
    <property type="entry name" value="Prot_kinase_dom"/>
</dbReference>
<feature type="compositionally biased region" description="Basic and acidic residues" evidence="13">
    <location>
        <begin position="151"/>
        <end position="165"/>
    </location>
</feature>
<dbReference type="PIRSF" id="PIRSF000660">
    <property type="entry name" value="Ser/Thr_PK_GCN2"/>
    <property type="match status" value="1"/>
</dbReference>
<protein>
    <recommendedName>
        <fullName evidence="1">non-specific serine/threonine protein kinase</fullName>
        <ecNumber evidence="1">2.7.11.1</ecNumber>
    </recommendedName>
</protein>
<dbReference type="Pfam" id="PF05773">
    <property type="entry name" value="RWD"/>
    <property type="match status" value="1"/>
</dbReference>
<dbReference type="InterPro" id="IPR024435">
    <property type="entry name" value="HisRS-related_dom"/>
</dbReference>
<evidence type="ECO:0000256" key="3">
    <source>
        <dbReference type="ARBA" id="ARBA00022679"/>
    </source>
</evidence>
<feature type="binding site" evidence="11">
    <location>
        <begin position="568"/>
        <end position="576"/>
    </location>
    <ligand>
        <name>ATP</name>
        <dbReference type="ChEBI" id="CHEBI:30616"/>
    </ligand>
</feature>
<dbReference type="GO" id="GO:0000077">
    <property type="term" value="P:DNA damage checkpoint signaling"/>
    <property type="evidence" value="ECO:0007669"/>
    <property type="project" value="InterPro"/>
</dbReference>
<feature type="domain" description="Protein kinase" evidence="14">
    <location>
        <begin position="562"/>
        <end position="972"/>
    </location>
</feature>
<dbReference type="InterPro" id="IPR016135">
    <property type="entry name" value="UBQ-conjugating_enzyme/RWD"/>
</dbReference>
<dbReference type="InterPro" id="IPR008271">
    <property type="entry name" value="Ser/Thr_kinase_AS"/>
</dbReference>
<keyword evidence="3" id="KW-0808">Transferase</keyword>
<dbReference type="InterPro" id="IPR016255">
    <property type="entry name" value="Gcn2"/>
</dbReference>